<dbReference type="InterPro" id="IPR011623">
    <property type="entry name" value="7TMR_DISM_rcpt_extracell_dom1"/>
</dbReference>
<sequence>MKKYLFSLLLFLTCLHFTYAQQVIVLDNISEPIDIGLATLYYQDEHGSLTLKQILSTEIQGKFQKVTQEIPNFQSTNAAVWLKFIVENKASQEDFYLELGSAYLDSIALYVLKDEQLESKKVGGDNYPFIQREILVTNFLYHLNIPQGEQRTYYLRVTSLQPLAFPIRIGNIKSLYGRNHVADYVQGLYFGFMLLMFLYNLFVYFSVRERIYLYYVAYVFSTTVFIAGIYGYFFEFIWADYPLLNNYIVIAPAFFKIFAVLFTRDFLNTKKNAPRIHWISNVFIGTSILIVILLLLKQAIPALIIAQAGLLFMAIYFLIVGIIVFRKGYSPAKFYLVAWVFLIIGIIAQIIGDANLIPRLAYISPLQIGSALEVLLLSFALADKINTYRAEREKAQAHALLVQKEANETLENKVVERTKELSDALDLVKIQKEELDQTNEELTITLDVVERQKLDIERKNLDIISSINYAVRIQNALLPSINRIFEQVTNDVFIFYRPRDIVSGDFYWLSEEIFPVGDNSPHTSQIVFAVADCTGHGVPGAFMSMIGNNLLNQTVNIHKITQPNQILEHLNKTIFTDLKQSESGMRDGMDIAIITLTKSAKTKKYEKLEFSGAMNSLCYMQNNKFFEIKGTKRPIGGRQRENEKEYELHEISLAMPTYIYLYSDGFQDQFGGEKGMKFLSKRFKEILYENHHQDFATQREILETVFEDWKGNERQIDDVLVVGMKI</sequence>
<evidence type="ECO:0000256" key="4">
    <source>
        <dbReference type="SAM" id="SignalP"/>
    </source>
</evidence>
<dbReference type="PANTHER" id="PTHR43156:SF9">
    <property type="entry name" value="HAMP DOMAIN-CONTAINING PROTEIN"/>
    <property type="match status" value="1"/>
</dbReference>
<name>A0A1I2JDT3_9BACT</name>
<dbReference type="GO" id="GO:0016791">
    <property type="term" value="F:phosphatase activity"/>
    <property type="evidence" value="ECO:0007669"/>
    <property type="project" value="TreeGrafter"/>
</dbReference>
<evidence type="ECO:0000256" key="3">
    <source>
        <dbReference type="SAM" id="Phobius"/>
    </source>
</evidence>
<evidence type="ECO:0000313" key="8">
    <source>
        <dbReference type="EMBL" id="SFF52130.1"/>
    </source>
</evidence>
<dbReference type="InterPro" id="IPR001932">
    <property type="entry name" value="PPM-type_phosphatase-like_dom"/>
</dbReference>
<dbReference type="InterPro" id="IPR052016">
    <property type="entry name" value="Bact_Sigma-Reg"/>
</dbReference>
<keyword evidence="4" id="KW-0732">Signal</keyword>
<dbReference type="PANTHER" id="PTHR43156">
    <property type="entry name" value="STAGE II SPORULATION PROTEIN E-RELATED"/>
    <property type="match status" value="1"/>
</dbReference>
<dbReference type="Pfam" id="PF07695">
    <property type="entry name" value="7TMR-DISM_7TM"/>
    <property type="match status" value="1"/>
</dbReference>
<protein>
    <submittedName>
        <fullName evidence="8">Serine phosphatase RsbU, regulator of sigma subunit</fullName>
    </submittedName>
</protein>
<keyword evidence="2" id="KW-0175">Coiled coil</keyword>
<evidence type="ECO:0000259" key="5">
    <source>
        <dbReference type="Pfam" id="PF07228"/>
    </source>
</evidence>
<dbReference type="InterPro" id="IPR036457">
    <property type="entry name" value="PPM-type-like_dom_sf"/>
</dbReference>
<feature type="transmembrane region" description="Helical" evidence="3">
    <location>
        <begin position="246"/>
        <end position="264"/>
    </location>
</feature>
<dbReference type="EMBL" id="FONY01000047">
    <property type="protein sequence ID" value="SFF52130.1"/>
    <property type="molecule type" value="Genomic_DNA"/>
</dbReference>
<evidence type="ECO:0000259" key="7">
    <source>
        <dbReference type="Pfam" id="PF07696"/>
    </source>
</evidence>
<feature type="transmembrane region" description="Helical" evidence="3">
    <location>
        <begin position="302"/>
        <end position="325"/>
    </location>
</feature>
<organism evidence="8 9">
    <name type="scientific">Thermoflexibacter ruber</name>
    <dbReference type="NCBI Taxonomy" id="1003"/>
    <lineage>
        <taxon>Bacteria</taxon>
        <taxon>Pseudomonadati</taxon>
        <taxon>Bacteroidota</taxon>
        <taxon>Cytophagia</taxon>
        <taxon>Cytophagales</taxon>
        <taxon>Thermoflexibacteraceae</taxon>
        <taxon>Thermoflexibacter</taxon>
    </lineage>
</organism>
<feature type="transmembrane region" description="Helical" evidence="3">
    <location>
        <begin position="212"/>
        <end position="234"/>
    </location>
</feature>
<evidence type="ECO:0000256" key="2">
    <source>
        <dbReference type="SAM" id="Coils"/>
    </source>
</evidence>
<keyword evidence="3" id="KW-0812">Transmembrane</keyword>
<dbReference type="STRING" id="1003.SAMN04488541_10475"/>
<dbReference type="Proteomes" id="UP000199513">
    <property type="component" value="Unassembled WGS sequence"/>
</dbReference>
<feature type="chain" id="PRO_5011589316" evidence="4">
    <location>
        <begin position="21"/>
        <end position="726"/>
    </location>
</feature>
<dbReference type="Pfam" id="PF07228">
    <property type="entry name" value="SpoIIE"/>
    <property type="match status" value="1"/>
</dbReference>
<reference evidence="8 9" key="1">
    <citation type="submission" date="2016-10" db="EMBL/GenBank/DDBJ databases">
        <authorList>
            <person name="de Groot N.N."/>
        </authorList>
    </citation>
    <scope>NUCLEOTIDE SEQUENCE [LARGE SCALE GENOMIC DNA]</scope>
    <source>
        <strain>GEY</strain>
        <strain evidence="9">DSM 9560</strain>
    </source>
</reference>
<feature type="transmembrane region" description="Helical" evidence="3">
    <location>
        <begin position="276"/>
        <end position="296"/>
    </location>
</feature>
<keyword evidence="9" id="KW-1185">Reference proteome</keyword>
<dbReference type="OrthoDB" id="9806995at2"/>
<feature type="coiled-coil region" evidence="2">
    <location>
        <begin position="421"/>
        <end position="459"/>
    </location>
</feature>
<evidence type="ECO:0000259" key="6">
    <source>
        <dbReference type="Pfam" id="PF07695"/>
    </source>
</evidence>
<evidence type="ECO:0000313" key="9">
    <source>
        <dbReference type="Proteomes" id="UP000199513"/>
    </source>
</evidence>
<dbReference type="AlphaFoldDB" id="A0A1I2JDT3"/>
<feature type="transmembrane region" description="Helical" evidence="3">
    <location>
        <begin position="187"/>
        <end position="205"/>
    </location>
</feature>
<evidence type="ECO:0000256" key="1">
    <source>
        <dbReference type="ARBA" id="ARBA00022801"/>
    </source>
</evidence>
<feature type="domain" description="7TM-DISM receptor extracellular" evidence="6">
    <location>
        <begin position="183"/>
        <end position="384"/>
    </location>
</feature>
<feature type="signal peptide" evidence="4">
    <location>
        <begin position="1"/>
        <end position="20"/>
    </location>
</feature>
<proteinExistence type="predicted"/>
<gene>
    <name evidence="8" type="ORF">SAMN04488541_10475</name>
</gene>
<feature type="domain" description="PPM-type phosphatase" evidence="5">
    <location>
        <begin position="525"/>
        <end position="725"/>
    </location>
</feature>
<dbReference type="Gene3D" id="3.60.40.10">
    <property type="entry name" value="PPM-type phosphatase domain"/>
    <property type="match status" value="1"/>
</dbReference>
<keyword evidence="3" id="KW-0472">Membrane</keyword>
<dbReference type="InterPro" id="IPR011622">
    <property type="entry name" value="7TMR_DISM_rcpt_extracell_dom2"/>
</dbReference>
<keyword evidence="1" id="KW-0378">Hydrolase</keyword>
<dbReference type="Pfam" id="PF07696">
    <property type="entry name" value="7TMR-DISMED2"/>
    <property type="match status" value="1"/>
</dbReference>
<accession>A0A1I2JDT3</accession>
<keyword evidence="3" id="KW-1133">Transmembrane helix</keyword>
<feature type="domain" description="7TM-DISM receptor extracellular" evidence="7">
    <location>
        <begin position="41"/>
        <end position="169"/>
    </location>
</feature>
<dbReference type="Gene3D" id="2.60.40.2380">
    <property type="match status" value="1"/>
</dbReference>
<dbReference type="RefSeq" id="WP_091549106.1">
    <property type="nucleotide sequence ID" value="NZ_FONY01000047.1"/>
</dbReference>
<feature type="transmembrane region" description="Helical" evidence="3">
    <location>
        <begin position="332"/>
        <end position="351"/>
    </location>
</feature>